<dbReference type="Proteomes" id="UP000294933">
    <property type="component" value="Unassembled WGS sequence"/>
</dbReference>
<reference evidence="3 4" key="1">
    <citation type="submission" date="2018-06" db="EMBL/GenBank/DDBJ databases">
        <title>A transcriptomic atlas of mushroom development highlights an independent origin of complex multicellularity.</title>
        <authorList>
            <consortium name="DOE Joint Genome Institute"/>
            <person name="Krizsan K."/>
            <person name="Almasi E."/>
            <person name="Merenyi Z."/>
            <person name="Sahu N."/>
            <person name="Viragh M."/>
            <person name="Koszo T."/>
            <person name="Mondo S."/>
            <person name="Kiss B."/>
            <person name="Balint B."/>
            <person name="Kues U."/>
            <person name="Barry K."/>
            <person name="Hegedus J.C."/>
            <person name="Henrissat B."/>
            <person name="Johnson J."/>
            <person name="Lipzen A."/>
            <person name="Ohm R."/>
            <person name="Nagy I."/>
            <person name="Pangilinan J."/>
            <person name="Yan J."/>
            <person name="Xiong Y."/>
            <person name="Grigoriev I.V."/>
            <person name="Hibbett D.S."/>
            <person name="Nagy L.G."/>
        </authorList>
    </citation>
    <scope>NUCLEOTIDE SEQUENCE [LARGE SCALE GENOMIC DNA]</scope>
    <source>
        <strain evidence="3 4">SZMC22713</strain>
    </source>
</reference>
<evidence type="ECO:0000313" key="3">
    <source>
        <dbReference type="EMBL" id="TDL18096.1"/>
    </source>
</evidence>
<organism evidence="3 4">
    <name type="scientific">Rickenella mellea</name>
    <dbReference type="NCBI Taxonomy" id="50990"/>
    <lineage>
        <taxon>Eukaryota</taxon>
        <taxon>Fungi</taxon>
        <taxon>Dikarya</taxon>
        <taxon>Basidiomycota</taxon>
        <taxon>Agaricomycotina</taxon>
        <taxon>Agaricomycetes</taxon>
        <taxon>Hymenochaetales</taxon>
        <taxon>Rickenellaceae</taxon>
        <taxon>Rickenella</taxon>
    </lineage>
</organism>
<feature type="transmembrane region" description="Helical" evidence="2">
    <location>
        <begin position="67"/>
        <end position="87"/>
    </location>
</feature>
<gene>
    <name evidence="3" type="ORF">BD410DRAFT_831076</name>
</gene>
<name>A0A4Y7PSR9_9AGAM</name>
<protein>
    <submittedName>
        <fullName evidence="3">Uncharacterized protein</fullName>
    </submittedName>
</protein>
<dbReference type="EMBL" id="ML170212">
    <property type="protein sequence ID" value="TDL18096.1"/>
    <property type="molecule type" value="Genomic_DNA"/>
</dbReference>
<feature type="region of interest" description="Disordered" evidence="1">
    <location>
        <begin position="23"/>
        <end position="47"/>
    </location>
</feature>
<keyword evidence="4" id="KW-1185">Reference proteome</keyword>
<keyword evidence="2" id="KW-1133">Transmembrane helix</keyword>
<sequence length="260" mass="29549">MERKYFTRFEVRFRFDLGQRLADRREPRTEPSSRSSEPNLTRPELRVGSEVEPGSVFVSRAGNSQSYPVTSLDLVFGVVCFIGLYWLGLYEESHPPWTRWLFKSITTSVQMQAPRPDEQGWHHPKLTGYRIILIVLAAVFRIAKGILAFNGRTAAPNLLYWQFGVFDLDVSAVGLGANAQWDASQVIWDDPKLTGYRILGIAVTLGFGISKLFWLGLYENNFPKSAQWFFMTGYFLQLAISTLTCVALTFSETNIMIQPS</sequence>
<evidence type="ECO:0000313" key="4">
    <source>
        <dbReference type="Proteomes" id="UP000294933"/>
    </source>
</evidence>
<feature type="transmembrane region" description="Helical" evidence="2">
    <location>
        <begin position="198"/>
        <end position="216"/>
    </location>
</feature>
<evidence type="ECO:0000256" key="1">
    <source>
        <dbReference type="SAM" id="MobiDB-lite"/>
    </source>
</evidence>
<keyword evidence="2" id="KW-0812">Transmembrane</keyword>
<evidence type="ECO:0000256" key="2">
    <source>
        <dbReference type="SAM" id="Phobius"/>
    </source>
</evidence>
<dbReference type="AlphaFoldDB" id="A0A4Y7PSR9"/>
<accession>A0A4Y7PSR9</accession>
<dbReference type="VEuPathDB" id="FungiDB:BD410DRAFT_831076"/>
<keyword evidence="2" id="KW-0472">Membrane</keyword>
<feature type="transmembrane region" description="Helical" evidence="2">
    <location>
        <begin position="228"/>
        <end position="250"/>
    </location>
</feature>
<proteinExistence type="predicted"/>
<feature type="transmembrane region" description="Helical" evidence="2">
    <location>
        <begin position="126"/>
        <end position="143"/>
    </location>
</feature>